<feature type="domain" description="Solute-binding protein family 3/N-terminal" evidence="2">
    <location>
        <begin position="22"/>
        <end position="238"/>
    </location>
</feature>
<dbReference type="SMART" id="SM00062">
    <property type="entry name" value="PBPb"/>
    <property type="match status" value="1"/>
</dbReference>
<protein>
    <submittedName>
        <fullName evidence="3">Transporter substrate-binding domain-containing protein</fullName>
    </submittedName>
</protein>
<keyword evidence="1" id="KW-0732">Signal</keyword>
<reference evidence="3 4" key="1">
    <citation type="submission" date="2023-08" db="EMBL/GenBank/DDBJ databases">
        <title>Pathogen: clinical or host-associated sample.</title>
        <authorList>
            <person name="Hergert J."/>
            <person name="Casey R."/>
            <person name="Wagner J."/>
            <person name="Young E.L."/>
            <person name="Oakeson K.F."/>
        </authorList>
    </citation>
    <scope>NUCLEOTIDE SEQUENCE [LARGE SCALE GENOMIC DNA]</scope>
    <source>
        <strain evidence="3 4">1760953</strain>
    </source>
</reference>
<evidence type="ECO:0000256" key="1">
    <source>
        <dbReference type="SAM" id="SignalP"/>
    </source>
</evidence>
<dbReference type="SUPFAM" id="SSF53850">
    <property type="entry name" value="Periplasmic binding protein-like II"/>
    <property type="match status" value="1"/>
</dbReference>
<sequence length="249" mass="27834">MKTLFLLLGLSLAPLSSACGQTIHLLTEEYAPFNYTKAGAITGISVDQMTHVAERAGIDYTLEIMPWARAFTLAEKQPMHCVFTTGYNRDRATRFLWIKPLLKDQMVMLKRQDAVYDDLTIVKARGLRVGSQRGDFAVEALEQIGFHDIDLAADIDVTLRKLLSGRIDLMPTSVKTYEKMRLDGVPVEKAMMLAGQVYGVACNKDTPLDLVERMQAELDKLIVSGEQDRIFAAYGLPPNPRTSQTRAHK</sequence>
<dbReference type="InterPro" id="IPR001638">
    <property type="entry name" value="Solute-binding_3/MltF_N"/>
</dbReference>
<dbReference type="Pfam" id="PF00497">
    <property type="entry name" value="SBP_bac_3"/>
    <property type="match status" value="1"/>
</dbReference>
<keyword evidence="4" id="KW-1185">Reference proteome</keyword>
<dbReference type="PANTHER" id="PTHR38834:SF3">
    <property type="entry name" value="SOLUTE-BINDING PROTEIN FAMILY 3_N-TERMINAL DOMAIN-CONTAINING PROTEIN"/>
    <property type="match status" value="1"/>
</dbReference>
<evidence type="ECO:0000259" key="2">
    <source>
        <dbReference type="SMART" id="SM00062"/>
    </source>
</evidence>
<feature type="signal peptide" evidence="1">
    <location>
        <begin position="1"/>
        <end position="18"/>
    </location>
</feature>
<dbReference type="PANTHER" id="PTHR38834">
    <property type="entry name" value="PERIPLASMIC SUBSTRATE BINDING PROTEIN FAMILY 3"/>
    <property type="match status" value="1"/>
</dbReference>
<dbReference type="RefSeq" id="WP_306037878.1">
    <property type="nucleotide sequence ID" value="NZ_CP132302.1"/>
</dbReference>
<proteinExistence type="predicted"/>
<organism evidence="3 4">
    <name type="scientific">Shinella sumterensis</name>
    <dbReference type="NCBI Taxonomy" id="1967501"/>
    <lineage>
        <taxon>Bacteria</taxon>
        <taxon>Pseudomonadati</taxon>
        <taxon>Pseudomonadota</taxon>
        <taxon>Alphaproteobacteria</taxon>
        <taxon>Hyphomicrobiales</taxon>
        <taxon>Rhizobiaceae</taxon>
        <taxon>Shinella</taxon>
    </lineage>
</organism>
<name>A0AA50H7H3_9HYPH</name>
<dbReference type="Gene3D" id="3.40.190.10">
    <property type="entry name" value="Periplasmic binding protein-like II"/>
    <property type="match status" value="2"/>
</dbReference>
<dbReference type="Proteomes" id="UP001234585">
    <property type="component" value="Chromosome"/>
</dbReference>
<dbReference type="EMBL" id="CP132302">
    <property type="protein sequence ID" value="WLR98012.1"/>
    <property type="molecule type" value="Genomic_DNA"/>
</dbReference>
<dbReference type="PROSITE" id="PS51257">
    <property type="entry name" value="PROKAR_LIPOPROTEIN"/>
    <property type="match status" value="1"/>
</dbReference>
<evidence type="ECO:0000313" key="4">
    <source>
        <dbReference type="Proteomes" id="UP001234585"/>
    </source>
</evidence>
<evidence type="ECO:0000313" key="3">
    <source>
        <dbReference type="EMBL" id="WLR98012.1"/>
    </source>
</evidence>
<feature type="chain" id="PRO_5041216009" evidence="1">
    <location>
        <begin position="19"/>
        <end position="249"/>
    </location>
</feature>
<gene>
    <name evidence="3" type="ORF">Q9313_02980</name>
</gene>
<accession>A0AA50H7H3</accession>
<dbReference type="AlphaFoldDB" id="A0AA50H7H3"/>